<proteinExistence type="predicted"/>
<dbReference type="EMBL" id="CP040463">
    <property type="protein sequence ID" value="QCT94094.1"/>
    <property type="molecule type" value="Genomic_DNA"/>
</dbReference>
<dbReference type="PANTHER" id="PTHR11820">
    <property type="entry name" value="ACYLPYRUVASE"/>
    <property type="match status" value="1"/>
</dbReference>
<evidence type="ECO:0000256" key="1">
    <source>
        <dbReference type="ARBA" id="ARBA00022723"/>
    </source>
</evidence>
<name>A0ABX5V937_9BACT</name>
<evidence type="ECO:0000259" key="2">
    <source>
        <dbReference type="Pfam" id="PF01557"/>
    </source>
</evidence>
<reference evidence="3 4" key="1">
    <citation type="submission" date="2019-05" db="EMBL/GenBank/DDBJ databases">
        <title>A comparative analysis of the Nautiliaceae.</title>
        <authorList>
            <person name="Grosche A."/>
            <person name="Smedile F."/>
            <person name="Vetriani C."/>
        </authorList>
    </citation>
    <scope>NUCLEOTIDE SEQUENCE [LARGE SCALE GENOMIC DNA]</scope>
    <source>
        <strain evidence="3 4">TB-2</strain>
    </source>
</reference>
<dbReference type="SUPFAM" id="SSF56529">
    <property type="entry name" value="FAH"/>
    <property type="match status" value="1"/>
</dbReference>
<dbReference type="Proteomes" id="UP000306825">
    <property type="component" value="Chromosome"/>
</dbReference>
<dbReference type="RefSeq" id="WP_138322996.1">
    <property type="nucleotide sequence ID" value="NZ_CP040463.1"/>
</dbReference>
<organism evidence="3 4">
    <name type="scientific">Caminibacter mediatlanticus TB-2</name>
    <dbReference type="NCBI Taxonomy" id="391592"/>
    <lineage>
        <taxon>Bacteria</taxon>
        <taxon>Pseudomonadati</taxon>
        <taxon>Campylobacterota</taxon>
        <taxon>Epsilonproteobacteria</taxon>
        <taxon>Nautiliales</taxon>
        <taxon>Nautiliaceae</taxon>
        <taxon>Caminibacter</taxon>
    </lineage>
</organism>
<protein>
    <submittedName>
        <fullName evidence="3">Fumarylacetoacetate hydrolase family protein</fullName>
    </submittedName>
</protein>
<dbReference type="Pfam" id="PF01557">
    <property type="entry name" value="FAA_hydrolase"/>
    <property type="match status" value="1"/>
</dbReference>
<keyword evidence="1" id="KW-0479">Metal-binding</keyword>
<dbReference type="PANTHER" id="PTHR11820:SF7">
    <property type="entry name" value="ACYLPYRUVASE FAHD1, MITOCHONDRIAL"/>
    <property type="match status" value="1"/>
</dbReference>
<sequence>MYKKVVCVGRNYVEHIEELNNEFPTEPVYFIKPNSCISDEIKVVDYSPMHYEGEICFLIENKRAVAVGFGFDMTLREIQTKLKKKGLPWERAKAFKNSAVFSEFVEFNGFDGLEVEVIKNGKFVQKGGVELMIYKPEFLIEDIDKIFGLEDGDIVMSGTPKGVGVVEKGDKFIGRILQKGRVLVEREFIAY</sequence>
<evidence type="ECO:0000313" key="3">
    <source>
        <dbReference type="EMBL" id="QCT94094.1"/>
    </source>
</evidence>
<dbReference type="Gene3D" id="3.90.850.10">
    <property type="entry name" value="Fumarylacetoacetase-like, C-terminal domain"/>
    <property type="match status" value="1"/>
</dbReference>
<evidence type="ECO:0000313" key="4">
    <source>
        <dbReference type="Proteomes" id="UP000306825"/>
    </source>
</evidence>
<dbReference type="InterPro" id="IPR036663">
    <property type="entry name" value="Fumarylacetoacetase_C_sf"/>
</dbReference>
<gene>
    <name evidence="3" type="ORF">FE773_02555</name>
</gene>
<dbReference type="InterPro" id="IPR011234">
    <property type="entry name" value="Fumarylacetoacetase-like_C"/>
</dbReference>
<accession>A0ABX5V937</accession>
<keyword evidence="4" id="KW-1185">Reference proteome</keyword>
<dbReference type="GO" id="GO:0016787">
    <property type="term" value="F:hydrolase activity"/>
    <property type="evidence" value="ECO:0007669"/>
    <property type="project" value="UniProtKB-KW"/>
</dbReference>
<keyword evidence="3" id="KW-0378">Hydrolase</keyword>
<feature type="domain" description="Fumarylacetoacetase-like C-terminal" evidence="2">
    <location>
        <begin position="4"/>
        <end position="171"/>
    </location>
</feature>